<protein>
    <submittedName>
        <fullName evidence="1">Uncharacterized protein</fullName>
    </submittedName>
</protein>
<proteinExistence type="predicted"/>
<dbReference type="EMBL" id="BK032497">
    <property type="protein sequence ID" value="DAF42993.1"/>
    <property type="molecule type" value="Genomic_DNA"/>
</dbReference>
<accession>A0A8S5RWK0</accession>
<reference evidence="1" key="1">
    <citation type="journal article" date="2021" name="Proc. Natl. Acad. Sci. U.S.A.">
        <title>A Catalog of Tens of Thousands of Viruses from Human Metagenomes Reveals Hidden Associations with Chronic Diseases.</title>
        <authorList>
            <person name="Tisza M.J."/>
            <person name="Buck C.B."/>
        </authorList>
    </citation>
    <scope>NUCLEOTIDE SEQUENCE</scope>
    <source>
        <strain evidence="1">CtHip2</strain>
    </source>
</reference>
<name>A0A8S5RWK0_9CAUD</name>
<sequence length="269" mass="32108">MDYKIEKEVVYKVAGRYYKSEEEAKKAIEYREITQKNEDFKTLIRMTNRDYGYWDYHFKQTDWLSELVEKYEVSPIKDLAEIANIGIRYFNKENKGYKKFMKDDIESHLRIFTYSNCYDDFTAHWNYEKLENLNMNFGTCLIEEVMNGIVARYILLNRLQKEEGTIILGRYAINSVSVGDFIFWFSDETIIWDNKKNPSASELNKILSDYQVKAEKDKDYYIEDDNVFYNKNKIFSFGRNATRELVVTKLSKKLKLNQLKGGLEYLLSK</sequence>
<organism evidence="1">
    <name type="scientific">Siphoviridae sp. ctHip2</name>
    <dbReference type="NCBI Taxonomy" id="2827830"/>
    <lineage>
        <taxon>Viruses</taxon>
        <taxon>Duplodnaviria</taxon>
        <taxon>Heunggongvirae</taxon>
        <taxon>Uroviricota</taxon>
        <taxon>Caudoviricetes</taxon>
    </lineage>
</organism>
<evidence type="ECO:0000313" key="1">
    <source>
        <dbReference type="EMBL" id="DAF42993.1"/>
    </source>
</evidence>